<evidence type="ECO:0000313" key="3">
    <source>
        <dbReference type="Proteomes" id="UP000019063"/>
    </source>
</evidence>
<dbReference type="eggNOG" id="COG5457">
    <property type="taxonomic scope" value="Bacteria"/>
</dbReference>
<feature type="domain" description="YjiS-like" evidence="1">
    <location>
        <begin position="27"/>
        <end position="60"/>
    </location>
</feature>
<organism evidence="2 3">
    <name type="scientific">Roseivivax marinus</name>
    <dbReference type="NCBI Taxonomy" id="1379903"/>
    <lineage>
        <taxon>Bacteria</taxon>
        <taxon>Pseudomonadati</taxon>
        <taxon>Pseudomonadota</taxon>
        <taxon>Alphaproteobacteria</taxon>
        <taxon>Rhodobacterales</taxon>
        <taxon>Roseobacteraceae</taxon>
        <taxon>Roseivivax</taxon>
    </lineage>
</organism>
<reference evidence="2 3" key="1">
    <citation type="journal article" date="2014" name="Antonie Van Leeuwenhoek">
        <title>Roseivivax atlanticus sp. nov., isolated from surface seawater of the Atlantic Ocean.</title>
        <authorList>
            <person name="Li G."/>
            <person name="Lai Q."/>
            <person name="Liu X."/>
            <person name="Sun F."/>
            <person name="Shao Z."/>
        </authorList>
    </citation>
    <scope>NUCLEOTIDE SEQUENCE [LARGE SCALE GENOMIC DNA]</scope>
    <source>
        <strain evidence="2 3">22II-s10s</strain>
    </source>
</reference>
<name>W4HIV6_9RHOB</name>
<dbReference type="EMBL" id="AQQW01000006">
    <property type="protein sequence ID" value="ETW12677.1"/>
    <property type="molecule type" value="Genomic_DNA"/>
</dbReference>
<proteinExistence type="predicted"/>
<keyword evidence="3" id="KW-1185">Reference proteome</keyword>
<protein>
    <recommendedName>
        <fullName evidence="1">YjiS-like domain-containing protein</fullName>
    </recommendedName>
</protein>
<dbReference type="AlphaFoldDB" id="W4HIV6"/>
<evidence type="ECO:0000313" key="2">
    <source>
        <dbReference type="EMBL" id="ETW12677.1"/>
    </source>
</evidence>
<dbReference type="RefSeq" id="WP_043844678.1">
    <property type="nucleotide sequence ID" value="NZ_AQQW01000006.1"/>
</dbReference>
<dbReference type="InterPro" id="IPR009506">
    <property type="entry name" value="YjiS-like"/>
</dbReference>
<sequence>MATLTTTTATTGTLGARATSFVEAWRARSAQRRVYRETYRELSRLTGAELADLGLHRSQLKSIAWQAAHDA</sequence>
<dbReference type="OrthoDB" id="8244198at2"/>
<dbReference type="STRING" id="1379903.ATO8_11684"/>
<dbReference type="Pfam" id="PF06568">
    <property type="entry name" value="YjiS-like"/>
    <property type="match status" value="1"/>
</dbReference>
<evidence type="ECO:0000259" key="1">
    <source>
        <dbReference type="Pfam" id="PF06568"/>
    </source>
</evidence>
<gene>
    <name evidence="2" type="ORF">ATO8_11684</name>
</gene>
<comment type="caution">
    <text evidence="2">The sequence shown here is derived from an EMBL/GenBank/DDBJ whole genome shotgun (WGS) entry which is preliminary data.</text>
</comment>
<dbReference type="Proteomes" id="UP000019063">
    <property type="component" value="Unassembled WGS sequence"/>
</dbReference>
<accession>W4HIV6</accession>